<gene>
    <name evidence="2" type="ORF">SK128_003917</name>
</gene>
<organism evidence="2 3">
    <name type="scientific">Halocaridina rubra</name>
    <name type="common">Hawaiian red shrimp</name>
    <dbReference type="NCBI Taxonomy" id="373956"/>
    <lineage>
        <taxon>Eukaryota</taxon>
        <taxon>Metazoa</taxon>
        <taxon>Ecdysozoa</taxon>
        <taxon>Arthropoda</taxon>
        <taxon>Crustacea</taxon>
        <taxon>Multicrustacea</taxon>
        <taxon>Malacostraca</taxon>
        <taxon>Eumalacostraca</taxon>
        <taxon>Eucarida</taxon>
        <taxon>Decapoda</taxon>
        <taxon>Pleocyemata</taxon>
        <taxon>Caridea</taxon>
        <taxon>Atyoidea</taxon>
        <taxon>Atyidae</taxon>
        <taxon>Halocaridina</taxon>
    </lineage>
</organism>
<reference evidence="2 3" key="1">
    <citation type="submission" date="2023-11" db="EMBL/GenBank/DDBJ databases">
        <title>Halocaridina rubra genome assembly.</title>
        <authorList>
            <person name="Smith C."/>
        </authorList>
    </citation>
    <scope>NUCLEOTIDE SEQUENCE [LARGE SCALE GENOMIC DNA]</scope>
    <source>
        <strain evidence="2">EP-1</strain>
        <tissue evidence="2">Whole</tissue>
    </source>
</reference>
<dbReference type="AlphaFoldDB" id="A0AAN8WLB4"/>
<comment type="caution">
    <text evidence="2">The sequence shown here is derived from an EMBL/GenBank/DDBJ whole genome shotgun (WGS) entry which is preliminary data.</text>
</comment>
<sequence length="76" mass="8331">MRPDAGSLPGQDGPARLGSEPREAARPAVRGATLDLRLGAERYREPRRLPAVDWGALECRVQAREGNESQNCVLYT</sequence>
<proteinExistence type="predicted"/>
<evidence type="ECO:0000313" key="2">
    <source>
        <dbReference type="EMBL" id="KAK7068116.1"/>
    </source>
</evidence>
<name>A0AAN8WLB4_HALRR</name>
<evidence type="ECO:0000256" key="1">
    <source>
        <dbReference type="SAM" id="MobiDB-lite"/>
    </source>
</evidence>
<evidence type="ECO:0000313" key="3">
    <source>
        <dbReference type="Proteomes" id="UP001381693"/>
    </source>
</evidence>
<protein>
    <submittedName>
        <fullName evidence="2">Uncharacterized protein</fullName>
    </submittedName>
</protein>
<feature type="non-terminal residue" evidence="2">
    <location>
        <position position="76"/>
    </location>
</feature>
<dbReference type="EMBL" id="JAXCGZ010017426">
    <property type="protein sequence ID" value="KAK7068116.1"/>
    <property type="molecule type" value="Genomic_DNA"/>
</dbReference>
<accession>A0AAN8WLB4</accession>
<dbReference type="Proteomes" id="UP001381693">
    <property type="component" value="Unassembled WGS sequence"/>
</dbReference>
<feature type="region of interest" description="Disordered" evidence="1">
    <location>
        <begin position="1"/>
        <end position="30"/>
    </location>
</feature>
<keyword evidence="3" id="KW-1185">Reference proteome</keyword>